<reference evidence="1 6" key="3">
    <citation type="submission" date="2019-10" db="EMBL/GenBank/DDBJ databases">
        <title>Evolutionary dynamics of vancomycin-resistant Enterococcus faecium during gastrointestinal tract colonization and bloodstream infection in immunocompromised pediatric patients.</title>
        <authorList>
            <person name="Chilambi G.S."/>
            <person name="Nordstrom H.R."/>
            <person name="Evans D.R."/>
            <person name="Ferrolino J."/>
            <person name="Hayden R.T."/>
            <person name="Maron G.M."/>
            <person name="Vo A.N."/>
            <person name="Gilmore M.S."/>
            <person name="Wolf J."/>
            <person name="Rosch J.W."/>
            <person name="Van Tyne D."/>
        </authorList>
    </citation>
    <scope>NUCLEOTIDE SEQUENCE [LARGE SCALE GENOMIC DNA]</scope>
    <source>
        <strain evidence="1 6">VRECG27</strain>
    </source>
</reference>
<evidence type="ECO:0000313" key="5">
    <source>
        <dbReference type="Proteomes" id="UP000249070"/>
    </source>
</evidence>
<reference evidence="3 5" key="2">
    <citation type="submission" date="2018-05" db="EMBL/GenBank/DDBJ databases">
        <title>Vancomycin-resistant Enterococcus faecium strain from Chelyabinsk, Russia.</title>
        <authorList>
            <person name="Gostev V."/>
            <person name="Goncharov A."/>
            <person name="Kolodzhieva V."/>
            <person name="Suvorov A."/>
            <person name="Sidorenko S."/>
            <person name="Zueva L."/>
        </authorList>
    </citation>
    <scope>NUCLEOTIDE SEQUENCE [LARGE SCALE GENOMIC DNA]</scope>
    <source>
        <strain evidence="3 5">20</strain>
    </source>
</reference>
<sequence length="85" mass="10091">MPIRILTALVNKITIRKAFYISSAFFLFSNQTYNHLFLFKNVGVIQFCCKHLFYLHIVNGRTNNGFFLVSLYRILFPKKKKQLEI</sequence>
<evidence type="ECO:0000313" key="3">
    <source>
        <dbReference type="EMBL" id="PZM57036.1"/>
    </source>
</evidence>
<dbReference type="Proteomes" id="UP000191171">
    <property type="component" value="Unassembled WGS sequence"/>
</dbReference>
<evidence type="ECO:0000313" key="4">
    <source>
        <dbReference type="Proteomes" id="UP000191171"/>
    </source>
</evidence>
<dbReference type="AlphaFoldDB" id="A0A1M2WML7"/>
<evidence type="ECO:0000313" key="1">
    <source>
        <dbReference type="EMBL" id="KAB7576451.1"/>
    </source>
</evidence>
<name>A0A1M2WML7_ENTFC</name>
<dbReference type="EMBL" id="QHGU01000003">
    <property type="protein sequence ID" value="PZM57036.1"/>
    <property type="molecule type" value="Genomic_DNA"/>
</dbReference>
<evidence type="ECO:0000313" key="2">
    <source>
        <dbReference type="EMBL" id="OOL82840.1"/>
    </source>
</evidence>
<dbReference type="Proteomes" id="UP000249070">
    <property type="component" value="Unassembled WGS sequence"/>
</dbReference>
<accession>A0A1M2WML7</accession>
<organism evidence="1 6">
    <name type="scientific">Enterococcus faecium</name>
    <name type="common">Streptococcus faecium</name>
    <dbReference type="NCBI Taxonomy" id="1352"/>
    <lineage>
        <taxon>Bacteria</taxon>
        <taxon>Bacillati</taxon>
        <taxon>Bacillota</taxon>
        <taxon>Bacilli</taxon>
        <taxon>Lactobacillales</taxon>
        <taxon>Enterococcaceae</taxon>
        <taxon>Enterococcus</taxon>
    </lineage>
</organism>
<protein>
    <submittedName>
        <fullName evidence="1">Uncharacterized protein</fullName>
    </submittedName>
</protein>
<gene>
    <name evidence="2" type="ORF">B1P95_07270</name>
    <name evidence="3" type="ORF">DKP91_01170</name>
    <name evidence="1" type="ORF">GBM73_03555</name>
</gene>
<dbReference type="RefSeq" id="WP_002311951.1">
    <property type="nucleotide sequence ID" value="NZ_AP022341.1"/>
</dbReference>
<evidence type="ECO:0000313" key="6">
    <source>
        <dbReference type="Proteomes" id="UP000469871"/>
    </source>
</evidence>
<dbReference type="EMBL" id="WEFP01000001">
    <property type="protein sequence ID" value="KAB7576451.1"/>
    <property type="molecule type" value="Genomic_DNA"/>
</dbReference>
<dbReference type="EMBL" id="MVGJ01000033">
    <property type="protein sequence ID" value="OOL82840.1"/>
    <property type="molecule type" value="Genomic_DNA"/>
</dbReference>
<proteinExistence type="predicted"/>
<comment type="caution">
    <text evidence="1">The sequence shown here is derived from an EMBL/GenBank/DDBJ whole genome shotgun (WGS) entry which is preliminary data.</text>
</comment>
<dbReference type="Proteomes" id="UP000469871">
    <property type="component" value="Unassembled WGS sequence"/>
</dbReference>
<reference evidence="2 4" key="1">
    <citation type="submission" date="2017-02" db="EMBL/GenBank/DDBJ databases">
        <title>Clonality and virulence of isolates of VRE in Hematopoietic Stem Cell Transplanted (HSCT) patients.</title>
        <authorList>
            <person name="Marchi A.P."/>
            <person name="Martins R.C."/>
            <person name="Marie S.K."/>
            <person name="Levin A.S."/>
            <person name="Costa S.F."/>
        </authorList>
    </citation>
    <scope>NUCLEOTIDE SEQUENCE [LARGE SCALE GENOMIC DNA]</scope>
    <source>
        <strain evidence="2 4">LIM1759</strain>
    </source>
</reference>